<name>A0A9X9PT33_GULGU</name>
<dbReference type="EMBL" id="CYRY02000207">
    <property type="protein sequence ID" value="VCW48948.1"/>
    <property type="molecule type" value="Genomic_DNA"/>
</dbReference>
<accession>A0A9X9PT33</accession>
<reference evidence="1 2" key="1">
    <citation type="submission" date="2018-10" db="EMBL/GenBank/DDBJ databases">
        <authorList>
            <person name="Ekblom R."/>
            <person name="Jareborg N."/>
        </authorList>
    </citation>
    <scope>NUCLEOTIDE SEQUENCE [LARGE SCALE GENOMIC DNA]</scope>
    <source>
        <tissue evidence="1">Muscle</tissue>
    </source>
</reference>
<evidence type="ECO:0000313" key="1">
    <source>
        <dbReference type="EMBL" id="VCW48948.1"/>
    </source>
</evidence>
<organism evidence="1 2">
    <name type="scientific">Gulo gulo</name>
    <name type="common">Wolverine</name>
    <name type="synonym">Gluton</name>
    <dbReference type="NCBI Taxonomy" id="48420"/>
    <lineage>
        <taxon>Eukaryota</taxon>
        <taxon>Metazoa</taxon>
        <taxon>Chordata</taxon>
        <taxon>Craniata</taxon>
        <taxon>Vertebrata</taxon>
        <taxon>Euteleostomi</taxon>
        <taxon>Mammalia</taxon>
        <taxon>Eutheria</taxon>
        <taxon>Laurasiatheria</taxon>
        <taxon>Carnivora</taxon>
        <taxon>Caniformia</taxon>
        <taxon>Musteloidea</taxon>
        <taxon>Mustelidae</taxon>
        <taxon>Guloninae</taxon>
        <taxon>Gulo</taxon>
    </lineage>
</organism>
<comment type="caution">
    <text evidence="1">The sequence shown here is derived from an EMBL/GenBank/DDBJ whole genome shotgun (WGS) entry which is preliminary data.</text>
</comment>
<proteinExistence type="predicted"/>
<keyword evidence="2" id="KW-1185">Reference proteome</keyword>
<gene>
    <name evidence="1" type="ORF">BN2614_LOCUS1</name>
</gene>
<sequence>MVTYRLLVWNFHRDVSMVIPSSCSTFGVSETQTYFKEPLPTSAASCSTFPVVLLSIPPLWRSGGGRPVLVHVSRDNDINANLFLFPLA</sequence>
<protein>
    <submittedName>
        <fullName evidence="1">Uncharacterized protein</fullName>
    </submittedName>
</protein>
<dbReference type="AlphaFoldDB" id="A0A9X9PT33"/>
<evidence type="ECO:0000313" key="2">
    <source>
        <dbReference type="Proteomes" id="UP000269945"/>
    </source>
</evidence>
<dbReference type="Proteomes" id="UP000269945">
    <property type="component" value="Unassembled WGS sequence"/>
</dbReference>